<dbReference type="PANTHER" id="PTHR46890:SF48">
    <property type="entry name" value="RNA-DIRECTED DNA POLYMERASE"/>
    <property type="match status" value="1"/>
</dbReference>
<dbReference type="PANTHER" id="PTHR46890">
    <property type="entry name" value="NON-LTR RETROLELEMENT REVERSE TRANSCRIPTASE-LIKE PROTEIN-RELATED"/>
    <property type="match status" value="1"/>
</dbReference>
<dbReference type="EMBL" id="AP021832">
    <property type="protein sequence ID" value="BBN70535.1"/>
    <property type="molecule type" value="Genomic_DNA"/>
</dbReference>
<organism evidence="1">
    <name type="scientific">Prunus dulcis</name>
    <name type="common">Almond</name>
    <name type="synonym">Amygdalus dulcis</name>
    <dbReference type="NCBI Taxonomy" id="3755"/>
    <lineage>
        <taxon>Eukaryota</taxon>
        <taxon>Viridiplantae</taxon>
        <taxon>Streptophyta</taxon>
        <taxon>Embryophyta</taxon>
        <taxon>Tracheophyta</taxon>
        <taxon>Spermatophyta</taxon>
        <taxon>Magnoliopsida</taxon>
        <taxon>eudicotyledons</taxon>
        <taxon>Gunneridae</taxon>
        <taxon>Pentapetalae</taxon>
        <taxon>rosids</taxon>
        <taxon>fabids</taxon>
        <taxon>Rosales</taxon>
        <taxon>Rosaceae</taxon>
        <taxon>Amygdaloideae</taxon>
        <taxon>Amygdaleae</taxon>
        <taxon>Prunus</taxon>
    </lineage>
</organism>
<protein>
    <submittedName>
        <fullName evidence="1">Transposable element protein</fullName>
    </submittedName>
</protein>
<sequence length="139" mass="16066">MVLARVAGIQSSLCIQDNPFLADLEFNLKQEYAQILVQEEMMWMQKSRINWNKDGDRNTKFFHMTTVVLREINLHESTIQLIMQCVSTVQFQILVNGEATPPFVPARGVRQRDPLSLYLFLLCLEKLSHLISEAVVKNE</sequence>
<reference evidence="1" key="1">
    <citation type="journal article" date="2019" name="Science">
        <title>Mutation of a bHLH transcription factor allowed almond domestication.</title>
        <authorList>
            <person name="Sanchez-Perez R."/>
            <person name="Pavan S."/>
            <person name="Mazzeo R."/>
            <person name="Moldovan C."/>
            <person name="Aiese Cigliano R."/>
            <person name="Del Cueto J."/>
            <person name="Ricciardi F."/>
            <person name="Lotti C."/>
            <person name="Ricciardi L."/>
            <person name="Dicenta F."/>
            <person name="Lopez-Marques R.L."/>
            <person name="Lindberg Moller B."/>
        </authorList>
    </citation>
    <scope>NUCLEOTIDE SEQUENCE</scope>
</reference>
<name>A0A5H2XY79_PRUDU</name>
<evidence type="ECO:0000313" key="1">
    <source>
        <dbReference type="EMBL" id="BBN70535.1"/>
    </source>
</evidence>
<accession>A0A5H2XY79</accession>
<dbReference type="AlphaFoldDB" id="A0A5H2XY79"/>
<proteinExistence type="predicted"/>
<gene>
    <name evidence="1" type="ORF">Prudu_1495S000400</name>
</gene>
<dbReference type="InterPro" id="IPR052343">
    <property type="entry name" value="Retrotransposon-Effector_Assoc"/>
</dbReference>